<keyword evidence="2" id="KW-1133">Transmembrane helix</keyword>
<sequence length="269" mass="31474">MKEKLEKIHDIFSKNVSAYYYVLFTIFICGFIFFINSNSLFNKEMASTSTELNTKLSMDSIDLVIKDRQYNPNNGLFQITFKVSDNSILKDINLDFEIRERNKPTLVLDSKVNKISDSDYIITSYINYAWETVSTTIINSNVDRNNIIKVYSDMKDTTINNNLKEKDLKEYTLEIIENDIAEVEKNIQLLEQSTIEKQEEIQKINDNINKLEEDKKYQTDSEIEATNNKISDYKNKISSLEINIKSNNITKEEAQEKIKKLEEKKSNFK</sequence>
<accession>A0ABR8Q791</accession>
<reference evidence="3 4" key="1">
    <citation type="submission" date="2020-08" db="EMBL/GenBank/DDBJ databases">
        <title>A Genomic Blueprint of the Chicken Gut Microbiome.</title>
        <authorList>
            <person name="Gilroy R."/>
            <person name="Ravi A."/>
            <person name="Getino M."/>
            <person name="Pursley I."/>
            <person name="Horton D.L."/>
            <person name="Alikhan N.-F."/>
            <person name="Baker D."/>
            <person name="Gharbi K."/>
            <person name="Hall N."/>
            <person name="Watson M."/>
            <person name="Adriaenssens E.M."/>
            <person name="Foster-Nyarko E."/>
            <person name="Jarju S."/>
            <person name="Secka A."/>
            <person name="Antonio M."/>
            <person name="Oren A."/>
            <person name="Chaudhuri R."/>
            <person name="La Ragione R.M."/>
            <person name="Hildebrand F."/>
            <person name="Pallen M.J."/>
        </authorList>
    </citation>
    <scope>NUCLEOTIDE SEQUENCE [LARGE SCALE GENOMIC DNA]</scope>
    <source>
        <strain evidence="3 4">Sa3CUN1</strain>
    </source>
</reference>
<keyword evidence="2" id="KW-0472">Membrane</keyword>
<evidence type="ECO:0000313" key="3">
    <source>
        <dbReference type="EMBL" id="MBD7916288.1"/>
    </source>
</evidence>
<keyword evidence="2" id="KW-0812">Transmembrane</keyword>
<proteinExistence type="predicted"/>
<protein>
    <recommendedName>
        <fullName evidence="5">Chromosome segregation protein SMC</fullName>
    </recommendedName>
</protein>
<organism evidence="3 4">
    <name type="scientific">Clostridium gallinarum</name>
    <dbReference type="NCBI Taxonomy" id="2762246"/>
    <lineage>
        <taxon>Bacteria</taxon>
        <taxon>Bacillati</taxon>
        <taxon>Bacillota</taxon>
        <taxon>Clostridia</taxon>
        <taxon>Eubacteriales</taxon>
        <taxon>Clostridiaceae</taxon>
        <taxon>Clostridium</taxon>
    </lineage>
</organism>
<comment type="caution">
    <text evidence="3">The sequence shown here is derived from an EMBL/GenBank/DDBJ whole genome shotgun (WGS) entry which is preliminary data.</text>
</comment>
<name>A0ABR8Q791_9CLOT</name>
<evidence type="ECO:0000256" key="2">
    <source>
        <dbReference type="SAM" id="Phobius"/>
    </source>
</evidence>
<feature type="coiled-coil region" evidence="1">
    <location>
        <begin position="173"/>
        <end position="267"/>
    </location>
</feature>
<dbReference type="Proteomes" id="UP000640335">
    <property type="component" value="Unassembled WGS sequence"/>
</dbReference>
<evidence type="ECO:0008006" key="5">
    <source>
        <dbReference type="Google" id="ProtNLM"/>
    </source>
</evidence>
<gene>
    <name evidence="3" type="ORF">H9660_14165</name>
</gene>
<dbReference type="EMBL" id="JACSQZ010000071">
    <property type="protein sequence ID" value="MBD7916288.1"/>
    <property type="molecule type" value="Genomic_DNA"/>
</dbReference>
<evidence type="ECO:0000256" key="1">
    <source>
        <dbReference type="SAM" id="Coils"/>
    </source>
</evidence>
<keyword evidence="4" id="KW-1185">Reference proteome</keyword>
<keyword evidence="1" id="KW-0175">Coiled coil</keyword>
<dbReference type="RefSeq" id="WP_191751032.1">
    <property type="nucleotide sequence ID" value="NZ_JACSQZ010000071.1"/>
</dbReference>
<feature type="transmembrane region" description="Helical" evidence="2">
    <location>
        <begin position="18"/>
        <end position="35"/>
    </location>
</feature>
<evidence type="ECO:0000313" key="4">
    <source>
        <dbReference type="Proteomes" id="UP000640335"/>
    </source>
</evidence>